<evidence type="ECO:0000313" key="1">
    <source>
        <dbReference type="EMBL" id="KAF1845060.1"/>
    </source>
</evidence>
<evidence type="ECO:0000313" key="2">
    <source>
        <dbReference type="Proteomes" id="UP000800039"/>
    </source>
</evidence>
<dbReference type="Proteomes" id="UP000800039">
    <property type="component" value="Unassembled WGS sequence"/>
</dbReference>
<name>A0A9P4L7K4_9PLEO</name>
<dbReference type="RefSeq" id="XP_040787623.1">
    <property type="nucleotide sequence ID" value="XM_040936838.1"/>
</dbReference>
<dbReference type="AlphaFoldDB" id="A0A9P4L7K4"/>
<dbReference type="GeneID" id="63854088"/>
<dbReference type="OrthoDB" id="5358886at2759"/>
<proteinExistence type="predicted"/>
<organism evidence="1 2">
    <name type="scientific">Cucurbitaria berberidis CBS 394.84</name>
    <dbReference type="NCBI Taxonomy" id="1168544"/>
    <lineage>
        <taxon>Eukaryota</taxon>
        <taxon>Fungi</taxon>
        <taxon>Dikarya</taxon>
        <taxon>Ascomycota</taxon>
        <taxon>Pezizomycotina</taxon>
        <taxon>Dothideomycetes</taxon>
        <taxon>Pleosporomycetidae</taxon>
        <taxon>Pleosporales</taxon>
        <taxon>Pleosporineae</taxon>
        <taxon>Cucurbitariaceae</taxon>
        <taxon>Cucurbitaria</taxon>
    </lineage>
</organism>
<accession>A0A9P4L7K4</accession>
<reference evidence="1" key="1">
    <citation type="submission" date="2020-01" db="EMBL/GenBank/DDBJ databases">
        <authorList>
            <consortium name="DOE Joint Genome Institute"/>
            <person name="Haridas S."/>
            <person name="Albert R."/>
            <person name="Binder M."/>
            <person name="Bloem J."/>
            <person name="Labutti K."/>
            <person name="Salamov A."/>
            <person name="Andreopoulos B."/>
            <person name="Baker S.E."/>
            <person name="Barry K."/>
            <person name="Bills G."/>
            <person name="Bluhm B.H."/>
            <person name="Cannon C."/>
            <person name="Castanera R."/>
            <person name="Culley D.E."/>
            <person name="Daum C."/>
            <person name="Ezra D."/>
            <person name="Gonzalez J.B."/>
            <person name="Henrissat B."/>
            <person name="Kuo A."/>
            <person name="Liang C."/>
            <person name="Lipzen A."/>
            <person name="Lutzoni F."/>
            <person name="Magnuson J."/>
            <person name="Mondo S."/>
            <person name="Nolan M."/>
            <person name="Ohm R."/>
            <person name="Pangilinan J."/>
            <person name="Park H.-J."/>
            <person name="Ramirez L."/>
            <person name="Alfaro M."/>
            <person name="Sun H."/>
            <person name="Tritt A."/>
            <person name="Yoshinaga Y."/>
            <person name="Zwiers L.-H."/>
            <person name="Turgeon B.G."/>
            <person name="Goodwin S.B."/>
            <person name="Spatafora J.W."/>
            <person name="Crous P.W."/>
            <person name="Grigoriev I.V."/>
        </authorList>
    </citation>
    <scope>NUCLEOTIDE SEQUENCE</scope>
    <source>
        <strain evidence="1">CBS 394.84</strain>
    </source>
</reference>
<keyword evidence="2" id="KW-1185">Reference proteome</keyword>
<gene>
    <name evidence="1" type="ORF">K460DRAFT_405337</name>
</gene>
<dbReference type="EMBL" id="ML976616">
    <property type="protein sequence ID" value="KAF1845060.1"/>
    <property type="molecule type" value="Genomic_DNA"/>
</dbReference>
<protein>
    <submittedName>
        <fullName evidence="1">Uncharacterized protein</fullName>
    </submittedName>
</protein>
<sequence length="306" mass="34819">MALLVNAGLVSADIKPYISTQADYNTECKTCPRSLCPNQLYYAGEEAFNVTCWTRGTKIMGDTLWLKSEAGCYVTQYDVLEYPGDYTTNLDYCGPESEEQDLTVEDATLKYKTECRICPEISCDTVAYLKENTDVELTCWYPEGQVIIDDPYWLKTTNNCYVAQKNLYSKPDITYLDPCGPIPFLEIELHHNANGTSDVNKRAPAPVPATLGTQYLINVTVGEEYAYCRSCPKESCSSKKRYEFNQEIWLQCLTLSNDTWWSETTDFCYVKDSDLWQSPSGDYYNNPLCEKFEGGAPDPDEDGRRR</sequence>
<comment type="caution">
    <text evidence="1">The sequence shown here is derived from an EMBL/GenBank/DDBJ whole genome shotgun (WGS) entry which is preliminary data.</text>
</comment>